<reference evidence="1 2" key="1">
    <citation type="submission" date="2019-04" db="EMBL/GenBank/DDBJ databases">
        <title>An improved genome assembly and genetic linkage map for asparagus bean, Vigna unguiculata ssp. sesquipedialis.</title>
        <authorList>
            <person name="Xia Q."/>
            <person name="Zhang R."/>
            <person name="Dong Y."/>
        </authorList>
    </citation>
    <scope>NUCLEOTIDE SEQUENCE [LARGE SCALE GENOMIC DNA]</scope>
    <source>
        <tissue evidence="1">Leaf</tissue>
    </source>
</reference>
<dbReference type="AlphaFoldDB" id="A0A4D6LYC1"/>
<evidence type="ECO:0000313" key="1">
    <source>
        <dbReference type="EMBL" id="QCD93989.1"/>
    </source>
</evidence>
<sequence length="92" mass="10360">MANDDIVGGEFVRYVSEAISYAGSFLVSCVREGEKGKVLTLAKAIMTICKRLVTMSMQRVLAELPLVFMLKKKNMEGGCERRRHSGGDRRYR</sequence>
<protein>
    <submittedName>
        <fullName evidence="1">Uncharacterized protein</fullName>
    </submittedName>
</protein>
<proteinExistence type="predicted"/>
<keyword evidence="2" id="KW-1185">Reference proteome</keyword>
<dbReference type="Proteomes" id="UP000501690">
    <property type="component" value="Linkage Group LG5"/>
</dbReference>
<organism evidence="1 2">
    <name type="scientific">Vigna unguiculata</name>
    <name type="common">Cowpea</name>
    <dbReference type="NCBI Taxonomy" id="3917"/>
    <lineage>
        <taxon>Eukaryota</taxon>
        <taxon>Viridiplantae</taxon>
        <taxon>Streptophyta</taxon>
        <taxon>Embryophyta</taxon>
        <taxon>Tracheophyta</taxon>
        <taxon>Spermatophyta</taxon>
        <taxon>Magnoliopsida</taxon>
        <taxon>eudicotyledons</taxon>
        <taxon>Gunneridae</taxon>
        <taxon>Pentapetalae</taxon>
        <taxon>rosids</taxon>
        <taxon>fabids</taxon>
        <taxon>Fabales</taxon>
        <taxon>Fabaceae</taxon>
        <taxon>Papilionoideae</taxon>
        <taxon>50 kb inversion clade</taxon>
        <taxon>NPAAA clade</taxon>
        <taxon>indigoferoid/millettioid clade</taxon>
        <taxon>Phaseoleae</taxon>
        <taxon>Vigna</taxon>
    </lineage>
</organism>
<dbReference type="EMBL" id="CP039349">
    <property type="protein sequence ID" value="QCD93989.1"/>
    <property type="molecule type" value="Genomic_DNA"/>
</dbReference>
<evidence type="ECO:0000313" key="2">
    <source>
        <dbReference type="Proteomes" id="UP000501690"/>
    </source>
</evidence>
<gene>
    <name evidence="1" type="ORF">DEO72_LG5g2067</name>
</gene>
<accession>A0A4D6LYC1</accession>
<name>A0A4D6LYC1_VIGUN</name>